<feature type="binding site" evidence="8">
    <location>
        <position position="151"/>
    </location>
    <ligand>
        <name>(R)-pantoate</name>
        <dbReference type="ChEBI" id="CHEBI:15980"/>
    </ligand>
</feature>
<feature type="binding site" evidence="8">
    <location>
        <position position="59"/>
    </location>
    <ligand>
        <name>beta-alanine</name>
        <dbReference type="ChEBI" id="CHEBI:57966"/>
    </ligand>
</feature>
<evidence type="ECO:0000256" key="6">
    <source>
        <dbReference type="ARBA" id="ARBA00022840"/>
    </source>
</evidence>
<dbReference type="HAMAP" id="MF_00158">
    <property type="entry name" value="PanC"/>
    <property type="match status" value="1"/>
</dbReference>
<comment type="miscellaneous">
    <text evidence="8">The reaction proceeds by a bi uni uni bi ping pong mechanism.</text>
</comment>
<sequence length="273" mass="31269">MIITHDLNEFLRERGHLDMIDVSFVPTMGALHEGHLALVKKAKKIAKHCIVSVFVNPLQFDQKEDFLRYPKLEKEDVHLLEQNQVDIVWFPKVEDIYPRGFDTRIEIGGPALQWEGALRKGHFSGVATVVYRLFSLVKPKFACFGEKDWQQIQVIHRMVKDLLLPVTLVNVPIVREKDGLAKSSRNRFLTSEERSRAPFLYKILQEAYLKLKSGGNISLILSNAIEALEKKEFKVDYFCAVDGNSLQKITKWNDNARLIAAVKLGSVRLLDNI</sequence>
<feature type="binding site" evidence="8">
    <location>
        <begin position="28"/>
        <end position="35"/>
    </location>
    <ligand>
        <name>ATP</name>
        <dbReference type="ChEBI" id="CHEBI:30616"/>
    </ligand>
</feature>
<dbReference type="InterPro" id="IPR042176">
    <property type="entry name" value="Pantoate_ligase_C"/>
</dbReference>
<evidence type="ECO:0000313" key="10">
    <source>
        <dbReference type="Proteomes" id="UP000247565"/>
    </source>
</evidence>
<dbReference type="GO" id="GO:0005524">
    <property type="term" value="F:ATP binding"/>
    <property type="evidence" value="ECO:0007669"/>
    <property type="project" value="UniProtKB-KW"/>
</dbReference>
<dbReference type="PANTHER" id="PTHR21299">
    <property type="entry name" value="CYTIDYLATE KINASE/PANTOATE-BETA-ALANINE LIGASE"/>
    <property type="match status" value="1"/>
</dbReference>
<dbReference type="NCBIfam" id="TIGR00018">
    <property type="entry name" value="panC"/>
    <property type="match status" value="1"/>
</dbReference>
<comment type="subunit">
    <text evidence="8">Homodimer.</text>
</comment>
<dbReference type="PANTHER" id="PTHR21299:SF1">
    <property type="entry name" value="PANTOATE--BETA-ALANINE LIGASE"/>
    <property type="match status" value="1"/>
</dbReference>
<proteinExistence type="inferred from homology"/>
<dbReference type="GO" id="GO:0015940">
    <property type="term" value="P:pantothenate biosynthetic process"/>
    <property type="evidence" value="ECO:0007669"/>
    <property type="project" value="UniProtKB-UniRule"/>
</dbReference>
<keyword evidence="10" id="KW-1185">Reference proteome</keyword>
<dbReference type="CDD" id="cd00560">
    <property type="entry name" value="PanC"/>
    <property type="match status" value="1"/>
</dbReference>
<dbReference type="Pfam" id="PF02569">
    <property type="entry name" value="Pantoate_ligase"/>
    <property type="match status" value="1"/>
</dbReference>
<evidence type="ECO:0000256" key="3">
    <source>
        <dbReference type="ARBA" id="ARBA00022598"/>
    </source>
</evidence>
<evidence type="ECO:0000256" key="4">
    <source>
        <dbReference type="ARBA" id="ARBA00022655"/>
    </source>
</evidence>
<name>A0A318MZ42_9PROT</name>
<feature type="binding site" evidence="8">
    <location>
        <begin position="145"/>
        <end position="148"/>
    </location>
    <ligand>
        <name>ATP</name>
        <dbReference type="ChEBI" id="CHEBI:30616"/>
    </ligand>
</feature>
<protein>
    <recommendedName>
        <fullName evidence="8">Pantothenate synthetase</fullName>
        <shortName evidence="8">PS</shortName>
        <ecNumber evidence="8">6.3.2.1</ecNumber>
    </recommendedName>
    <alternativeName>
        <fullName evidence="8">Pantoate--beta-alanine ligase</fullName>
    </alternativeName>
    <alternativeName>
        <fullName evidence="8">Pantoate-activating enzyme</fullName>
    </alternativeName>
</protein>
<dbReference type="Gene3D" id="3.30.1300.10">
    <property type="entry name" value="Pantoate-beta-alanine ligase, C-terminal domain"/>
    <property type="match status" value="1"/>
</dbReference>
<dbReference type="Gene3D" id="3.40.50.620">
    <property type="entry name" value="HUPs"/>
    <property type="match status" value="1"/>
</dbReference>
<comment type="similarity">
    <text evidence="2 8">Belongs to the pantothenate synthetase family.</text>
</comment>
<dbReference type="UniPathway" id="UPA00028">
    <property type="reaction ID" value="UER00005"/>
</dbReference>
<dbReference type="GO" id="GO:0005829">
    <property type="term" value="C:cytosol"/>
    <property type="evidence" value="ECO:0007669"/>
    <property type="project" value="TreeGrafter"/>
</dbReference>
<dbReference type="NCBIfam" id="TIGR00125">
    <property type="entry name" value="cyt_tran_rel"/>
    <property type="match status" value="1"/>
</dbReference>
<dbReference type="AlphaFoldDB" id="A0A318MZ42"/>
<keyword evidence="6 8" id="KW-0067">ATP-binding</keyword>
<evidence type="ECO:0000256" key="8">
    <source>
        <dbReference type="HAMAP-Rule" id="MF_00158"/>
    </source>
</evidence>
<reference evidence="9 10" key="1">
    <citation type="submission" date="2018-05" db="EMBL/GenBank/DDBJ databases">
        <title>Reference genomes for bee gut microbiota database.</title>
        <authorList>
            <person name="Ellegaard K.M."/>
        </authorList>
    </citation>
    <scope>NUCLEOTIDE SEQUENCE [LARGE SCALE GENOMIC DNA]</scope>
    <source>
        <strain evidence="9 10">ESL0284</strain>
    </source>
</reference>
<feature type="binding site" evidence="8">
    <location>
        <position position="174"/>
    </location>
    <ligand>
        <name>ATP</name>
        <dbReference type="ChEBI" id="CHEBI:30616"/>
    </ligand>
</feature>
<accession>A0A318MZ42</accession>
<comment type="function">
    <text evidence="8">Catalyzes the condensation of pantoate with beta-alanine in an ATP-dependent reaction via a pantoyl-adenylate intermediate.</text>
</comment>
<dbReference type="Proteomes" id="UP000247565">
    <property type="component" value="Unassembled WGS sequence"/>
</dbReference>
<dbReference type="InterPro" id="IPR014729">
    <property type="entry name" value="Rossmann-like_a/b/a_fold"/>
</dbReference>
<comment type="caution">
    <text evidence="9">The sequence shown here is derived from an EMBL/GenBank/DDBJ whole genome shotgun (WGS) entry which is preliminary data.</text>
</comment>
<dbReference type="EC" id="6.3.2.1" evidence="8"/>
<evidence type="ECO:0000256" key="5">
    <source>
        <dbReference type="ARBA" id="ARBA00022741"/>
    </source>
</evidence>
<dbReference type="OrthoDB" id="9773087at2"/>
<evidence type="ECO:0000313" key="9">
    <source>
        <dbReference type="EMBL" id="PXZ02025.1"/>
    </source>
</evidence>
<keyword evidence="3 8" id="KW-0436">Ligase</keyword>
<comment type="subcellular location">
    <subcellularLocation>
        <location evidence="8">Cytoplasm</location>
    </subcellularLocation>
</comment>
<keyword evidence="4 8" id="KW-0566">Pantothenate biosynthesis</keyword>
<evidence type="ECO:0000256" key="7">
    <source>
        <dbReference type="ARBA" id="ARBA00048258"/>
    </source>
</evidence>
<dbReference type="EMBL" id="QGLT01000001">
    <property type="protein sequence ID" value="PXZ02025.1"/>
    <property type="molecule type" value="Genomic_DNA"/>
</dbReference>
<dbReference type="GO" id="GO:0004592">
    <property type="term" value="F:pantoate-beta-alanine ligase activity"/>
    <property type="evidence" value="ECO:0007669"/>
    <property type="project" value="UniProtKB-UniRule"/>
</dbReference>
<dbReference type="SUPFAM" id="SSF52374">
    <property type="entry name" value="Nucleotidylyl transferase"/>
    <property type="match status" value="1"/>
</dbReference>
<dbReference type="RefSeq" id="WP_110438543.1">
    <property type="nucleotide sequence ID" value="NZ_CP046393.1"/>
</dbReference>
<comment type="catalytic activity">
    <reaction evidence="7 8">
        <text>(R)-pantoate + beta-alanine + ATP = (R)-pantothenate + AMP + diphosphate + H(+)</text>
        <dbReference type="Rhea" id="RHEA:10912"/>
        <dbReference type="ChEBI" id="CHEBI:15378"/>
        <dbReference type="ChEBI" id="CHEBI:15980"/>
        <dbReference type="ChEBI" id="CHEBI:29032"/>
        <dbReference type="ChEBI" id="CHEBI:30616"/>
        <dbReference type="ChEBI" id="CHEBI:33019"/>
        <dbReference type="ChEBI" id="CHEBI:57966"/>
        <dbReference type="ChEBI" id="CHEBI:456215"/>
        <dbReference type="EC" id="6.3.2.1"/>
    </reaction>
</comment>
<gene>
    <name evidence="8" type="primary">panC</name>
    <name evidence="9" type="ORF">DK869_03255</name>
</gene>
<keyword evidence="5 8" id="KW-0547">Nucleotide-binding</keyword>
<feature type="active site" description="Proton donor" evidence="8">
    <location>
        <position position="35"/>
    </location>
</feature>
<dbReference type="InterPro" id="IPR004821">
    <property type="entry name" value="Cyt_trans-like"/>
</dbReference>
<dbReference type="InterPro" id="IPR003721">
    <property type="entry name" value="Pantoate_ligase"/>
</dbReference>
<feature type="binding site" evidence="8">
    <location>
        <begin position="182"/>
        <end position="185"/>
    </location>
    <ligand>
        <name>ATP</name>
        <dbReference type="ChEBI" id="CHEBI:30616"/>
    </ligand>
</feature>
<comment type="pathway">
    <text evidence="1 8">Cofactor biosynthesis; (R)-pantothenate biosynthesis; (R)-pantothenate from (R)-pantoate and beta-alanine: step 1/1.</text>
</comment>
<organism evidence="9 10">
    <name type="scientific">Commensalibacter melissae</name>
    <dbReference type="NCBI Taxonomy" id="2070537"/>
    <lineage>
        <taxon>Bacteria</taxon>
        <taxon>Pseudomonadati</taxon>
        <taxon>Pseudomonadota</taxon>
        <taxon>Alphaproteobacteria</taxon>
        <taxon>Acetobacterales</taxon>
        <taxon>Acetobacteraceae</taxon>
    </lineage>
</organism>
<evidence type="ECO:0000256" key="2">
    <source>
        <dbReference type="ARBA" id="ARBA00009256"/>
    </source>
</evidence>
<keyword evidence="8" id="KW-0963">Cytoplasm</keyword>
<feature type="binding site" evidence="8">
    <location>
        <position position="59"/>
    </location>
    <ligand>
        <name>(R)-pantoate</name>
        <dbReference type="ChEBI" id="CHEBI:15980"/>
    </ligand>
</feature>
<evidence type="ECO:0000256" key="1">
    <source>
        <dbReference type="ARBA" id="ARBA00004990"/>
    </source>
</evidence>